<dbReference type="SUPFAM" id="SSF56601">
    <property type="entry name" value="beta-lactamase/transpeptidase-like"/>
    <property type="match status" value="1"/>
</dbReference>
<dbReference type="GO" id="GO:0008360">
    <property type="term" value="P:regulation of cell shape"/>
    <property type="evidence" value="ECO:0007669"/>
    <property type="project" value="UniProtKB-KW"/>
</dbReference>
<dbReference type="Proteomes" id="UP000229381">
    <property type="component" value="Unassembled WGS sequence"/>
</dbReference>
<dbReference type="PANTHER" id="PTHR21581">
    <property type="entry name" value="D-ALANYL-D-ALANINE CARBOXYPEPTIDASE"/>
    <property type="match status" value="1"/>
</dbReference>
<dbReference type="PANTHER" id="PTHR21581:SF26">
    <property type="entry name" value="D-ALANYL-D-ALANINE ENDOPEPTIDASE"/>
    <property type="match status" value="1"/>
</dbReference>
<dbReference type="InterPro" id="IPR012338">
    <property type="entry name" value="Beta-lactam/transpept-like"/>
</dbReference>
<keyword evidence="2" id="KW-0732">Signal</keyword>
<dbReference type="EMBL" id="PCWI01000019">
    <property type="protein sequence ID" value="PIQ98515.1"/>
    <property type="molecule type" value="Genomic_DNA"/>
</dbReference>
<dbReference type="Pfam" id="PF00768">
    <property type="entry name" value="Peptidase_S11"/>
    <property type="match status" value="1"/>
</dbReference>
<dbReference type="Gene3D" id="3.40.710.10">
    <property type="entry name" value="DD-peptidase/beta-lactamase superfamily"/>
    <property type="match status" value="1"/>
</dbReference>
<evidence type="ECO:0000256" key="5">
    <source>
        <dbReference type="ARBA" id="ARBA00022984"/>
    </source>
</evidence>
<proteinExistence type="inferred from homology"/>
<dbReference type="GO" id="GO:0009002">
    <property type="term" value="F:serine-type D-Ala-D-Ala carboxypeptidase activity"/>
    <property type="evidence" value="ECO:0007669"/>
    <property type="project" value="InterPro"/>
</dbReference>
<feature type="domain" description="Peptidase S11 D-alanyl-D-alanine carboxypeptidase A N-terminal" evidence="10">
    <location>
        <begin position="52"/>
        <end position="306"/>
    </location>
</feature>
<organism evidence="11 12">
    <name type="scientific">Candidatus Nealsonbacteria bacterium CG11_big_fil_rev_8_21_14_0_20_39_9</name>
    <dbReference type="NCBI Taxonomy" id="1974715"/>
    <lineage>
        <taxon>Bacteria</taxon>
        <taxon>Candidatus Nealsoniibacteriota</taxon>
    </lineage>
</organism>
<dbReference type="GO" id="GO:0006508">
    <property type="term" value="P:proteolysis"/>
    <property type="evidence" value="ECO:0007669"/>
    <property type="project" value="InterPro"/>
</dbReference>
<dbReference type="GO" id="GO:0071555">
    <property type="term" value="P:cell wall organization"/>
    <property type="evidence" value="ECO:0007669"/>
    <property type="project" value="UniProtKB-KW"/>
</dbReference>
<evidence type="ECO:0000313" key="12">
    <source>
        <dbReference type="Proteomes" id="UP000229381"/>
    </source>
</evidence>
<keyword evidence="6" id="KW-0961">Cell wall biogenesis/degradation</keyword>
<keyword evidence="4" id="KW-0133">Cell shape</keyword>
<evidence type="ECO:0000256" key="6">
    <source>
        <dbReference type="ARBA" id="ARBA00023316"/>
    </source>
</evidence>
<feature type="active site" description="Acyl-ester intermediate" evidence="7">
    <location>
        <position position="86"/>
    </location>
</feature>
<feature type="active site" description="Proton acceptor" evidence="7">
    <location>
        <position position="89"/>
    </location>
</feature>
<protein>
    <recommendedName>
        <fullName evidence="10">Peptidase S11 D-alanyl-D-alanine carboxypeptidase A N-terminal domain-containing protein</fullName>
    </recommendedName>
</protein>
<evidence type="ECO:0000259" key="10">
    <source>
        <dbReference type="Pfam" id="PF00768"/>
    </source>
</evidence>
<sequence>MKGAKILLISFLFSLPLWWGINTFQENLEGVFYAQISQPIEEISLVKIPQKPERPELELQARAAVSLKSEKILLKNNINQPLPIASLTKLMTAIIVFENTTEVDESKDSSPSSPIKMGSINDYDFSNLITVSEEAASQEDVPIFGNLKAGDKLLLERALELMLIYSSNDAAFALAELVGTENFVEKMNLKAEELELENTHFVNPTGLDPKGIHYESANIACFNHSTAEDLTKITQYILKKYPKIFEISVSQGPYPTENGTSDLAMPEKFKILGGKTGYTDEAEGCMLLVLEDGKENKYINVILGAPSAAARIVETQKLIDWLAIGQ</sequence>
<comment type="similarity">
    <text evidence="1 9">Belongs to the peptidase S11 family.</text>
</comment>
<dbReference type="PRINTS" id="PR00725">
    <property type="entry name" value="DADACBPTASE1"/>
</dbReference>
<evidence type="ECO:0000256" key="8">
    <source>
        <dbReference type="PIRSR" id="PIRSR618044-2"/>
    </source>
</evidence>
<keyword evidence="5" id="KW-0573">Peptidoglycan synthesis</keyword>
<name>A0A2H0MRU7_9BACT</name>
<evidence type="ECO:0000256" key="4">
    <source>
        <dbReference type="ARBA" id="ARBA00022960"/>
    </source>
</evidence>
<keyword evidence="3" id="KW-0378">Hydrolase</keyword>
<accession>A0A2H0MRU7</accession>
<evidence type="ECO:0000256" key="7">
    <source>
        <dbReference type="PIRSR" id="PIRSR618044-1"/>
    </source>
</evidence>
<dbReference type="AlphaFoldDB" id="A0A2H0MRU7"/>
<gene>
    <name evidence="11" type="ORF">COV64_00835</name>
</gene>
<dbReference type="InterPro" id="IPR001967">
    <property type="entry name" value="Peptidase_S11_N"/>
</dbReference>
<evidence type="ECO:0000256" key="9">
    <source>
        <dbReference type="RuleBase" id="RU004016"/>
    </source>
</evidence>
<feature type="active site" evidence="7">
    <location>
        <position position="166"/>
    </location>
</feature>
<reference evidence="11 12" key="1">
    <citation type="submission" date="2017-09" db="EMBL/GenBank/DDBJ databases">
        <title>Depth-based differentiation of microbial function through sediment-hosted aquifers and enrichment of novel symbionts in the deep terrestrial subsurface.</title>
        <authorList>
            <person name="Probst A.J."/>
            <person name="Ladd B."/>
            <person name="Jarett J.K."/>
            <person name="Geller-Mcgrath D.E."/>
            <person name="Sieber C.M."/>
            <person name="Emerson J.B."/>
            <person name="Anantharaman K."/>
            <person name="Thomas B.C."/>
            <person name="Malmstrom R."/>
            <person name="Stieglmeier M."/>
            <person name="Klingl A."/>
            <person name="Woyke T."/>
            <person name="Ryan C.M."/>
            <person name="Banfield J.F."/>
        </authorList>
    </citation>
    <scope>NUCLEOTIDE SEQUENCE [LARGE SCALE GENOMIC DNA]</scope>
    <source>
        <strain evidence="11">CG11_big_fil_rev_8_21_14_0_20_39_9</strain>
    </source>
</reference>
<dbReference type="InterPro" id="IPR018044">
    <property type="entry name" value="Peptidase_S11"/>
</dbReference>
<comment type="caution">
    <text evidence="11">The sequence shown here is derived from an EMBL/GenBank/DDBJ whole genome shotgun (WGS) entry which is preliminary data.</text>
</comment>
<feature type="binding site" evidence="8">
    <location>
        <position position="275"/>
    </location>
    <ligand>
        <name>substrate</name>
    </ligand>
</feature>
<evidence type="ECO:0000313" key="11">
    <source>
        <dbReference type="EMBL" id="PIQ98515.1"/>
    </source>
</evidence>
<evidence type="ECO:0000256" key="1">
    <source>
        <dbReference type="ARBA" id="ARBA00007164"/>
    </source>
</evidence>
<dbReference type="GO" id="GO:0009252">
    <property type="term" value="P:peptidoglycan biosynthetic process"/>
    <property type="evidence" value="ECO:0007669"/>
    <property type="project" value="UniProtKB-KW"/>
</dbReference>
<evidence type="ECO:0000256" key="2">
    <source>
        <dbReference type="ARBA" id="ARBA00022729"/>
    </source>
</evidence>
<evidence type="ECO:0000256" key="3">
    <source>
        <dbReference type="ARBA" id="ARBA00022801"/>
    </source>
</evidence>